<keyword evidence="2" id="KW-1185">Reference proteome</keyword>
<dbReference type="EMBL" id="ML978282">
    <property type="protein sequence ID" value="KAF2024843.1"/>
    <property type="molecule type" value="Genomic_DNA"/>
</dbReference>
<feature type="non-terminal residue" evidence="1">
    <location>
        <position position="71"/>
    </location>
</feature>
<evidence type="ECO:0000313" key="1">
    <source>
        <dbReference type="EMBL" id="KAF2024843.1"/>
    </source>
</evidence>
<name>A0A9P4LGY9_9PLEO</name>
<accession>A0A9P4LGY9</accession>
<evidence type="ECO:0000313" key="2">
    <source>
        <dbReference type="Proteomes" id="UP000799777"/>
    </source>
</evidence>
<evidence type="ECO:0008006" key="3">
    <source>
        <dbReference type="Google" id="ProtNLM"/>
    </source>
</evidence>
<organism evidence="1 2">
    <name type="scientific">Setomelanomma holmii</name>
    <dbReference type="NCBI Taxonomy" id="210430"/>
    <lineage>
        <taxon>Eukaryota</taxon>
        <taxon>Fungi</taxon>
        <taxon>Dikarya</taxon>
        <taxon>Ascomycota</taxon>
        <taxon>Pezizomycotina</taxon>
        <taxon>Dothideomycetes</taxon>
        <taxon>Pleosporomycetidae</taxon>
        <taxon>Pleosporales</taxon>
        <taxon>Pleosporineae</taxon>
        <taxon>Phaeosphaeriaceae</taxon>
        <taxon>Setomelanomma</taxon>
    </lineage>
</organism>
<sequence length="71" mass="8102">MSLLHLPIELIFQISDRLSSRKDLNAFARASVCLHQCLNKVLYKNDHEEHGSSALYWAAVHDRAKTAHMSL</sequence>
<dbReference type="AlphaFoldDB" id="A0A9P4LGY9"/>
<protein>
    <recommendedName>
        <fullName evidence="3">F-box domain-containing protein</fullName>
    </recommendedName>
</protein>
<gene>
    <name evidence="1" type="ORF">EK21DRAFT_17130</name>
</gene>
<dbReference type="OrthoDB" id="4772757at2759"/>
<reference evidence="1" key="1">
    <citation type="journal article" date="2020" name="Stud. Mycol.">
        <title>101 Dothideomycetes genomes: a test case for predicting lifestyles and emergence of pathogens.</title>
        <authorList>
            <person name="Haridas S."/>
            <person name="Albert R."/>
            <person name="Binder M."/>
            <person name="Bloem J."/>
            <person name="Labutti K."/>
            <person name="Salamov A."/>
            <person name="Andreopoulos B."/>
            <person name="Baker S."/>
            <person name="Barry K."/>
            <person name="Bills G."/>
            <person name="Bluhm B."/>
            <person name="Cannon C."/>
            <person name="Castanera R."/>
            <person name="Culley D."/>
            <person name="Daum C."/>
            <person name="Ezra D."/>
            <person name="Gonzalez J."/>
            <person name="Henrissat B."/>
            <person name="Kuo A."/>
            <person name="Liang C."/>
            <person name="Lipzen A."/>
            <person name="Lutzoni F."/>
            <person name="Magnuson J."/>
            <person name="Mondo S."/>
            <person name="Nolan M."/>
            <person name="Ohm R."/>
            <person name="Pangilinan J."/>
            <person name="Park H.-J."/>
            <person name="Ramirez L."/>
            <person name="Alfaro M."/>
            <person name="Sun H."/>
            <person name="Tritt A."/>
            <person name="Yoshinaga Y."/>
            <person name="Zwiers L.-H."/>
            <person name="Turgeon B."/>
            <person name="Goodwin S."/>
            <person name="Spatafora J."/>
            <person name="Crous P."/>
            <person name="Grigoriev I."/>
        </authorList>
    </citation>
    <scope>NUCLEOTIDE SEQUENCE</scope>
    <source>
        <strain evidence="1">CBS 110217</strain>
    </source>
</reference>
<proteinExistence type="predicted"/>
<comment type="caution">
    <text evidence="1">The sequence shown here is derived from an EMBL/GenBank/DDBJ whole genome shotgun (WGS) entry which is preliminary data.</text>
</comment>
<dbReference type="Proteomes" id="UP000799777">
    <property type="component" value="Unassembled WGS sequence"/>
</dbReference>